<dbReference type="PANTHER" id="PTHR12215:SF10">
    <property type="entry name" value="L-AMINOADIPATE-SEMIALDEHYDE DEHYDROGENASE-PHOSPHOPANTETHEINYL TRANSFERASE"/>
    <property type="match status" value="1"/>
</dbReference>
<protein>
    <submittedName>
        <fullName evidence="2">4'-phosphopantetheinyl transferase family protein</fullName>
    </submittedName>
</protein>
<keyword evidence="3" id="KW-1185">Reference proteome</keyword>
<evidence type="ECO:0000313" key="3">
    <source>
        <dbReference type="Proteomes" id="UP001606134"/>
    </source>
</evidence>
<accession>A0ABW7HIH9</accession>
<keyword evidence="1 2" id="KW-0808">Transferase</keyword>
<dbReference type="RefSeq" id="WP_394416064.1">
    <property type="nucleotide sequence ID" value="NZ_JBIGIC010000014.1"/>
</dbReference>
<name>A0ABW7HIH9_9BURK</name>
<evidence type="ECO:0000313" key="2">
    <source>
        <dbReference type="EMBL" id="MFG6489670.1"/>
    </source>
</evidence>
<evidence type="ECO:0000256" key="1">
    <source>
        <dbReference type="ARBA" id="ARBA00022679"/>
    </source>
</evidence>
<gene>
    <name evidence="2" type="ORF">ACG04R_23540</name>
</gene>
<dbReference type="EMBL" id="JBIGIC010000014">
    <property type="protein sequence ID" value="MFG6489670.1"/>
    <property type="molecule type" value="Genomic_DNA"/>
</dbReference>
<comment type="caution">
    <text evidence="2">The sequence shown here is derived from an EMBL/GenBank/DDBJ whole genome shotgun (WGS) entry which is preliminary data.</text>
</comment>
<dbReference type="Gene3D" id="3.90.470.20">
    <property type="entry name" value="4'-phosphopantetheinyl transferase domain"/>
    <property type="match status" value="1"/>
</dbReference>
<organism evidence="2 3">
    <name type="scientific">Pelomonas candidula</name>
    <dbReference type="NCBI Taxonomy" id="3299025"/>
    <lineage>
        <taxon>Bacteria</taxon>
        <taxon>Pseudomonadati</taxon>
        <taxon>Pseudomonadota</taxon>
        <taxon>Betaproteobacteria</taxon>
        <taxon>Burkholderiales</taxon>
        <taxon>Sphaerotilaceae</taxon>
        <taxon>Roseateles</taxon>
    </lineage>
</organism>
<dbReference type="InterPro" id="IPR037143">
    <property type="entry name" value="4-PPantetheinyl_Trfase_dom_sf"/>
</dbReference>
<reference evidence="2 3" key="1">
    <citation type="submission" date="2024-08" db="EMBL/GenBank/DDBJ databases">
        <authorList>
            <person name="Lu H."/>
        </authorList>
    </citation>
    <scope>NUCLEOTIDE SEQUENCE [LARGE SCALE GENOMIC DNA]</scope>
    <source>
        <strain evidence="2 3">BYS78W</strain>
    </source>
</reference>
<dbReference type="SUPFAM" id="SSF56214">
    <property type="entry name" value="4'-phosphopantetheinyl transferase"/>
    <property type="match status" value="1"/>
</dbReference>
<dbReference type="Proteomes" id="UP001606134">
    <property type="component" value="Unassembled WGS sequence"/>
</dbReference>
<dbReference type="PANTHER" id="PTHR12215">
    <property type="entry name" value="PHOSPHOPANTETHEINE TRANSFERASE"/>
    <property type="match status" value="1"/>
</dbReference>
<dbReference type="InterPro" id="IPR050559">
    <property type="entry name" value="P-Pant_transferase_sf"/>
</dbReference>
<proteinExistence type="predicted"/>
<sequence length="222" mass="23745">MTSKHSTWACAAPLEQTLAPVGTDAGWLSPAERERCERFSGAQRRRQFVGGRWLARLLLAHVRGVADPASLVLGLDPDGRSKAPPPWRLSISHSGDWIGVAVADASLVGMDLQVDAPGRDWQALAAFAGLQPCLDSAYFYRHWTLAEAWLKAHPDITSLTSLRGLRWQPDAAGPAWHGQVGALHWTVVGASAPQWVGSLLPQSLQPAPGDGWAPLDGTVSGA</sequence>
<dbReference type="GO" id="GO:0016740">
    <property type="term" value="F:transferase activity"/>
    <property type="evidence" value="ECO:0007669"/>
    <property type="project" value="UniProtKB-KW"/>
</dbReference>